<evidence type="ECO:0000313" key="2">
    <source>
        <dbReference type="EMBL" id="KTW27240.1"/>
    </source>
</evidence>
<accession>A0A0W4ZFW9</accession>
<dbReference type="AlphaFoldDB" id="A0A0W4ZFW9"/>
<comment type="caution">
    <text evidence="2">The sequence shown here is derived from an EMBL/GenBank/DDBJ whole genome shotgun (WGS) entry which is preliminary data.</text>
</comment>
<protein>
    <submittedName>
        <fullName evidence="2">Uncharacterized protein</fullName>
    </submittedName>
</protein>
<feature type="region of interest" description="Disordered" evidence="1">
    <location>
        <begin position="265"/>
        <end position="284"/>
    </location>
</feature>
<dbReference type="VEuPathDB" id="FungiDB:T551_03234"/>
<evidence type="ECO:0000313" key="3">
    <source>
        <dbReference type="Proteomes" id="UP000053447"/>
    </source>
</evidence>
<gene>
    <name evidence="2" type="ORF">T551_03234</name>
</gene>
<dbReference type="EMBL" id="LFWA01000015">
    <property type="protein sequence ID" value="KTW27240.1"/>
    <property type="molecule type" value="Genomic_DNA"/>
</dbReference>
<feature type="compositionally biased region" description="Basic and acidic residues" evidence="1">
    <location>
        <begin position="265"/>
        <end position="283"/>
    </location>
</feature>
<dbReference type="Proteomes" id="UP000053447">
    <property type="component" value="Unassembled WGS sequence"/>
</dbReference>
<sequence>MRPGRTDLDAEGPREGSGGCACAEVVSDIGRGGVPRGCAVRRVHEEGDEAAGRKGVHEAGEAGEAGPGEVEQDEAMEGAERGVLGREVAVGIGAEGVLEGASPMGKIGVGVHEREEGVAEASSGGIDGGFNSAVGNAGVIVTGGHESDEEETGAVEARVLGDASEAVERDVRGAGGGGGVGRIGRVRAPVLNDEVGTEEEAIDVLGHDGVDNGILAEECTLGLGLTGGEPDGEAEELDEADHVSNKEGGLAYCLLSLEEGPMGAVEHENGEDAEDSGRPERHGPGKAIWKCRYRVGGPGETGGLRDRHRKRVLPYRSAPWTAQGKPRGRGSPFCGGYAWNMRGLLGFQQYFGSFVFKCF</sequence>
<feature type="compositionally biased region" description="Basic and acidic residues" evidence="1">
    <location>
        <begin position="46"/>
        <end position="60"/>
    </location>
</feature>
<dbReference type="RefSeq" id="XP_018228396.1">
    <property type="nucleotide sequence ID" value="XM_018375497.1"/>
</dbReference>
<reference evidence="3" key="1">
    <citation type="journal article" date="2016" name="Nat. Commun.">
        <title>Genome analysis of three Pneumocystis species reveals adaptation mechanisms to life exclusively in mammalian hosts.</title>
        <authorList>
            <person name="Ma L."/>
            <person name="Chen Z."/>
            <person name="Huang D.W."/>
            <person name="Kutty G."/>
            <person name="Ishihara M."/>
            <person name="Wang H."/>
            <person name="Abouelleil A."/>
            <person name="Bishop L."/>
            <person name="Davey E."/>
            <person name="Deng R."/>
            <person name="Deng X."/>
            <person name="Fan L."/>
            <person name="Fantoni G."/>
            <person name="Fitzgerald M."/>
            <person name="Gogineni E."/>
            <person name="Goldberg J.M."/>
            <person name="Handley G."/>
            <person name="Hu X."/>
            <person name="Huber C."/>
            <person name="Jiao X."/>
            <person name="Jones K."/>
            <person name="Levin J.Z."/>
            <person name="Liu Y."/>
            <person name="Macdonald P."/>
            <person name="Melnikov A."/>
            <person name="Raley C."/>
            <person name="Sassi M."/>
            <person name="Sherman B.T."/>
            <person name="Song X."/>
            <person name="Sykes S."/>
            <person name="Tran B."/>
            <person name="Walsh L."/>
            <person name="Xia Y."/>
            <person name="Yang J."/>
            <person name="Young S."/>
            <person name="Zeng Q."/>
            <person name="Zheng X."/>
            <person name="Stephens R."/>
            <person name="Nusbaum C."/>
            <person name="Birren B.W."/>
            <person name="Azadi P."/>
            <person name="Lempicki R.A."/>
            <person name="Cuomo C.A."/>
            <person name="Kovacs J.A."/>
        </authorList>
    </citation>
    <scope>NUCLEOTIDE SEQUENCE [LARGE SCALE GENOMIC DNA]</scope>
    <source>
        <strain evidence="3">RU7</strain>
    </source>
</reference>
<name>A0A0W4ZFW9_PNEJ7</name>
<proteinExistence type="predicted"/>
<keyword evidence="3" id="KW-1185">Reference proteome</keyword>
<feature type="region of interest" description="Disordered" evidence="1">
    <location>
        <begin position="46"/>
        <end position="73"/>
    </location>
</feature>
<dbReference type="GeneID" id="28941752"/>
<organism evidence="2 3">
    <name type="scientific">Pneumocystis jirovecii (strain RU7)</name>
    <name type="common">Human pneumocystis pneumonia agent</name>
    <dbReference type="NCBI Taxonomy" id="1408657"/>
    <lineage>
        <taxon>Eukaryota</taxon>
        <taxon>Fungi</taxon>
        <taxon>Dikarya</taxon>
        <taxon>Ascomycota</taxon>
        <taxon>Taphrinomycotina</taxon>
        <taxon>Pneumocystomycetes</taxon>
        <taxon>Pneumocystaceae</taxon>
        <taxon>Pneumocystis</taxon>
    </lineage>
</organism>
<evidence type="ECO:0000256" key="1">
    <source>
        <dbReference type="SAM" id="MobiDB-lite"/>
    </source>
</evidence>